<gene>
    <name evidence="2" type="ORF">F0562_020216</name>
</gene>
<dbReference type="AlphaFoldDB" id="A0A5J5BV29"/>
<keyword evidence="3" id="KW-1185">Reference proteome</keyword>
<evidence type="ECO:0000313" key="3">
    <source>
        <dbReference type="Proteomes" id="UP000325577"/>
    </source>
</evidence>
<feature type="compositionally biased region" description="Polar residues" evidence="1">
    <location>
        <begin position="177"/>
        <end position="191"/>
    </location>
</feature>
<evidence type="ECO:0000256" key="1">
    <source>
        <dbReference type="SAM" id="MobiDB-lite"/>
    </source>
</evidence>
<organism evidence="2 3">
    <name type="scientific">Nyssa sinensis</name>
    <dbReference type="NCBI Taxonomy" id="561372"/>
    <lineage>
        <taxon>Eukaryota</taxon>
        <taxon>Viridiplantae</taxon>
        <taxon>Streptophyta</taxon>
        <taxon>Embryophyta</taxon>
        <taxon>Tracheophyta</taxon>
        <taxon>Spermatophyta</taxon>
        <taxon>Magnoliopsida</taxon>
        <taxon>eudicotyledons</taxon>
        <taxon>Gunneridae</taxon>
        <taxon>Pentapetalae</taxon>
        <taxon>asterids</taxon>
        <taxon>Cornales</taxon>
        <taxon>Nyssaceae</taxon>
        <taxon>Nyssa</taxon>
    </lineage>
</organism>
<feature type="region of interest" description="Disordered" evidence="1">
    <location>
        <begin position="141"/>
        <end position="230"/>
    </location>
</feature>
<dbReference type="Proteomes" id="UP000325577">
    <property type="component" value="Linkage Group LG10"/>
</dbReference>
<feature type="compositionally biased region" description="Basic and acidic residues" evidence="1">
    <location>
        <begin position="141"/>
        <end position="151"/>
    </location>
</feature>
<dbReference type="EMBL" id="CM018033">
    <property type="protein sequence ID" value="KAA8545432.1"/>
    <property type="molecule type" value="Genomic_DNA"/>
</dbReference>
<protein>
    <submittedName>
        <fullName evidence="2">Uncharacterized protein</fullName>
    </submittedName>
</protein>
<evidence type="ECO:0000313" key="2">
    <source>
        <dbReference type="EMBL" id="KAA8545432.1"/>
    </source>
</evidence>
<feature type="region of interest" description="Disordered" evidence="1">
    <location>
        <begin position="28"/>
        <end position="109"/>
    </location>
</feature>
<reference evidence="2 3" key="1">
    <citation type="submission" date="2019-09" db="EMBL/GenBank/DDBJ databases">
        <title>A chromosome-level genome assembly of the Chinese tupelo Nyssa sinensis.</title>
        <authorList>
            <person name="Yang X."/>
            <person name="Kang M."/>
            <person name="Yang Y."/>
            <person name="Xiong H."/>
            <person name="Wang M."/>
            <person name="Zhang Z."/>
            <person name="Wang Z."/>
            <person name="Wu H."/>
            <person name="Ma T."/>
            <person name="Liu J."/>
            <person name="Xi Z."/>
        </authorList>
    </citation>
    <scope>NUCLEOTIDE SEQUENCE [LARGE SCALE GENOMIC DNA]</scope>
    <source>
        <strain evidence="2">J267</strain>
        <tissue evidence="2">Leaf</tissue>
    </source>
</reference>
<name>A0A5J5BV29_9ASTE</name>
<feature type="compositionally biased region" description="Basic residues" evidence="1">
    <location>
        <begin position="74"/>
        <end position="84"/>
    </location>
</feature>
<accession>A0A5J5BV29</accession>
<feature type="compositionally biased region" description="Basic and acidic residues" evidence="1">
    <location>
        <begin position="207"/>
        <end position="222"/>
    </location>
</feature>
<feature type="compositionally biased region" description="Basic and acidic residues" evidence="1">
    <location>
        <begin position="85"/>
        <end position="109"/>
    </location>
</feature>
<proteinExistence type="predicted"/>
<sequence>MIMATAGNTIMVRIPVVIGWIRIEMVRTRKSSRHKKKVSEILNDHGHSKKRTRGTDSSAVRLDKDRDGDGQYSHRMKSSGRRNKVHESPDDHWDGNRTHDSDSSGDWFDRDRHHARTRKLSMHSNEATGFSDNCGELEKKLEDKSHHREPDLNNCGRSSREASDGDFADEDLKPNGNHETSSSGRYGQRTGSHGLRSRYNFDGNIDEGSHHESGYDFPEKHQNSKRKFRSDEIYESDCPDRYDRRNDDNDGDDRRPTTVTICCFLHPTTCDCCCKDRSNSGGLSRYMPS</sequence>
<feature type="compositionally biased region" description="Basic residues" evidence="1">
    <location>
        <begin position="28"/>
        <end position="37"/>
    </location>
</feature>